<protein>
    <submittedName>
        <fullName evidence="1">Uncharacterized protein</fullName>
    </submittedName>
</protein>
<dbReference type="EMBL" id="KE343505">
    <property type="protein sequence ID" value="EXB31270.1"/>
    <property type="molecule type" value="Genomic_DNA"/>
</dbReference>
<dbReference type="PANTHER" id="PTHR35104:SF13">
    <property type="entry name" value="OS03G0807000 PROTEIN"/>
    <property type="match status" value="1"/>
</dbReference>
<keyword evidence="2" id="KW-1185">Reference proteome</keyword>
<evidence type="ECO:0000313" key="2">
    <source>
        <dbReference type="Proteomes" id="UP000030645"/>
    </source>
</evidence>
<organism evidence="1 2">
    <name type="scientific">Morus notabilis</name>
    <dbReference type="NCBI Taxonomy" id="981085"/>
    <lineage>
        <taxon>Eukaryota</taxon>
        <taxon>Viridiplantae</taxon>
        <taxon>Streptophyta</taxon>
        <taxon>Embryophyta</taxon>
        <taxon>Tracheophyta</taxon>
        <taxon>Spermatophyta</taxon>
        <taxon>Magnoliopsida</taxon>
        <taxon>eudicotyledons</taxon>
        <taxon>Gunneridae</taxon>
        <taxon>Pentapetalae</taxon>
        <taxon>rosids</taxon>
        <taxon>fabids</taxon>
        <taxon>Rosales</taxon>
        <taxon>Moraceae</taxon>
        <taxon>Moreae</taxon>
        <taxon>Morus</taxon>
    </lineage>
</organism>
<evidence type="ECO:0000313" key="1">
    <source>
        <dbReference type="EMBL" id="EXB31270.1"/>
    </source>
</evidence>
<name>W9R098_9ROSA</name>
<proteinExistence type="predicted"/>
<dbReference type="PANTHER" id="PTHR35104">
    <property type="entry name" value="OS03G0807000 PROTEIN"/>
    <property type="match status" value="1"/>
</dbReference>
<reference evidence="2" key="1">
    <citation type="submission" date="2013-01" db="EMBL/GenBank/DDBJ databases">
        <title>Draft Genome Sequence of a Mulberry Tree, Morus notabilis C.K. Schneid.</title>
        <authorList>
            <person name="He N."/>
            <person name="Zhao S."/>
        </authorList>
    </citation>
    <scope>NUCLEOTIDE SEQUENCE</scope>
</reference>
<dbReference type="Proteomes" id="UP000030645">
    <property type="component" value="Unassembled WGS sequence"/>
</dbReference>
<sequence length="64" mass="7403">MVLNSQVVLAVANASANVWQYISCNPEHFTTHQLLHLLFFFPLRFLRRLFSFLCFPSLSASRSD</sequence>
<dbReference type="AlphaFoldDB" id="W9R098"/>
<accession>W9R098</accession>
<gene>
    <name evidence="1" type="ORF">L484_014754</name>
</gene>